<name>A0A9X3IYY7_9BACT</name>
<gene>
    <name evidence="1" type="ORF">OV079_23665</name>
</gene>
<accession>A0A9X3IYY7</accession>
<dbReference type="AlphaFoldDB" id="A0A9X3IYY7"/>
<dbReference type="Proteomes" id="UP001150924">
    <property type="component" value="Unassembled WGS sequence"/>
</dbReference>
<protein>
    <submittedName>
        <fullName evidence="1">Uncharacterized protein</fullName>
    </submittedName>
</protein>
<reference evidence="1" key="1">
    <citation type="submission" date="2022-11" db="EMBL/GenBank/DDBJ databases">
        <title>Minimal conservation of predation-associated metabolite biosynthetic gene clusters underscores biosynthetic potential of Myxococcota including descriptions for ten novel species: Archangium lansinium sp. nov., Myxococcus landrumus sp. nov., Nannocystis bai.</title>
        <authorList>
            <person name="Ahearne A."/>
            <person name="Stevens C."/>
            <person name="Phillips K."/>
        </authorList>
    </citation>
    <scope>NUCLEOTIDE SEQUENCE</scope>
    <source>
        <strain evidence="1">Na p29</strain>
    </source>
</reference>
<dbReference type="RefSeq" id="WP_267771133.1">
    <property type="nucleotide sequence ID" value="NZ_JAPNKE010000002.1"/>
</dbReference>
<proteinExistence type="predicted"/>
<dbReference type="EMBL" id="JAPNKE010000002">
    <property type="protein sequence ID" value="MCY1008500.1"/>
    <property type="molecule type" value="Genomic_DNA"/>
</dbReference>
<evidence type="ECO:0000313" key="1">
    <source>
        <dbReference type="EMBL" id="MCY1008500.1"/>
    </source>
</evidence>
<sequence>METLTRDEALRLRRALLGTSRRNILERHLVFCLLIAGGRIYTAQPTAPANDRSYAIR</sequence>
<evidence type="ECO:0000313" key="2">
    <source>
        <dbReference type="Proteomes" id="UP001150924"/>
    </source>
</evidence>
<keyword evidence="2" id="KW-1185">Reference proteome</keyword>
<organism evidence="1 2">
    <name type="scientific">Nannocystis pusilla</name>
    <dbReference type="NCBI Taxonomy" id="889268"/>
    <lineage>
        <taxon>Bacteria</taxon>
        <taxon>Pseudomonadati</taxon>
        <taxon>Myxococcota</taxon>
        <taxon>Polyangia</taxon>
        <taxon>Nannocystales</taxon>
        <taxon>Nannocystaceae</taxon>
        <taxon>Nannocystis</taxon>
    </lineage>
</organism>
<comment type="caution">
    <text evidence="1">The sequence shown here is derived from an EMBL/GenBank/DDBJ whole genome shotgun (WGS) entry which is preliminary data.</text>
</comment>